<dbReference type="InterPro" id="IPR012902">
    <property type="entry name" value="N_methyl_site"/>
</dbReference>
<evidence type="ECO:0000313" key="3">
    <source>
        <dbReference type="Proteomes" id="UP000318017"/>
    </source>
</evidence>
<evidence type="ECO:0000313" key="2">
    <source>
        <dbReference type="EMBL" id="QDV22808.1"/>
    </source>
</evidence>
<dbReference type="InterPro" id="IPR011453">
    <property type="entry name" value="DUF1559"/>
</dbReference>
<gene>
    <name evidence="2" type="ORF">Q31a_10990</name>
</gene>
<dbReference type="EMBL" id="CP036298">
    <property type="protein sequence ID" value="QDV22808.1"/>
    <property type="molecule type" value="Genomic_DNA"/>
</dbReference>
<dbReference type="InterPro" id="IPR045584">
    <property type="entry name" value="Pilin-like"/>
</dbReference>
<reference evidence="2 3" key="1">
    <citation type="submission" date="2019-02" db="EMBL/GenBank/DDBJ databases">
        <title>Deep-cultivation of Planctomycetes and their phenomic and genomic characterization uncovers novel biology.</title>
        <authorList>
            <person name="Wiegand S."/>
            <person name="Jogler M."/>
            <person name="Boedeker C."/>
            <person name="Pinto D."/>
            <person name="Vollmers J."/>
            <person name="Rivas-Marin E."/>
            <person name="Kohn T."/>
            <person name="Peeters S.H."/>
            <person name="Heuer A."/>
            <person name="Rast P."/>
            <person name="Oberbeckmann S."/>
            <person name="Bunk B."/>
            <person name="Jeske O."/>
            <person name="Meyerdierks A."/>
            <person name="Storesund J.E."/>
            <person name="Kallscheuer N."/>
            <person name="Luecker S."/>
            <person name="Lage O.M."/>
            <person name="Pohl T."/>
            <person name="Merkel B.J."/>
            <person name="Hornburger P."/>
            <person name="Mueller R.-W."/>
            <person name="Bruemmer F."/>
            <person name="Labrenz M."/>
            <person name="Spormann A.M."/>
            <person name="Op den Camp H."/>
            <person name="Overmann J."/>
            <person name="Amann R."/>
            <person name="Jetten M.S.M."/>
            <person name="Mascher T."/>
            <person name="Medema M.H."/>
            <person name="Devos D.P."/>
            <person name="Kaster A.-K."/>
            <person name="Ovreas L."/>
            <person name="Rohde M."/>
            <person name="Galperin M.Y."/>
            <person name="Jogler C."/>
        </authorList>
    </citation>
    <scope>NUCLEOTIDE SEQUENCE [LARGE SCALE GENOMIC DNA]</scope>
    <source>
        <strain evidence="2 3">Q31a</strain>
    </source>
</reference>
<name>A0A518G2J3_9BACT</name>
<dbReference type="PANTHER" id="PTHR30093:SF2">
    <property type="entry name" value="TYPE II SECRETION SYSTEM PROTEIN H"/>
    <property type="match status" value="1"/>
</dbReference>
<dbReference type="Gene3D" id="3.30.700.10">
    <property type="entry name" value="Glycoprotein, Type 4 Pilin"/>
    <property type="match status" value="1"/>
</dbReference>
<accession>A0A518G2J3</accession>
<organism evidence="2 3">
    <name type="scientific">Aureliella helgolandensis</name>
    <dbReference type="NCBI Taxonomy" id="2527968"/>
    <lineage>
        <taxon>Bacteria</taxon>
        <taxon>Pseudomonadati</taxon>
        <taxon>Planctomycetota</taxon>
        <taxon>Planctomycetia</taxon>
        <taxon>Pirellulales</taxon>
        <taxon>Pirellulaceae</taxon>
        <taxon>Aureliella</taxon>
    </lineage>
</organism>
<dbReference type="RefSeq" id="WP_145074921.1">
    <property type="nucleotide sequence ID" value="NZ_CP036298.1"/>
</dbReference>
<dbReference type="NCBIfam" id="TIGR04294">
    <property type="entry name" value="pre_pil_HX9DG"/>
    <property type="match status" value="1"/>
</dbReference>
<dbReference type="PANTHER" id="PTHR30093">
    <property type="entry name" value="GENERAL SECRETION PATHWAY PROTEIN G"/>
    <property type="match status" value="1"/>
</dbReference>
<dbReference type="KEGG" id="ahel:Q31a_10990"/>
<dbReference type="Pfam" id="PF07596">
    <property type="entry name" value="SBP_bac_10"/>
    <property type="match status" value="1"/>
</dbReference>
<sequence>MGLSNMQNRRSGFTLVELLVVIAIIGILVGLLLPAVQAAREAARRMSCSNNMKQIGLSMHNYHDTHKVFSPFVIRNGQGDYWRGYSAFSQVLPFIEQGNLYNQLTTTTNSFYANWDEGGPHAPVRATSISAFLCPSAPRFPSSGTGWANGPGCNYGVSFGTTIAWANYKNQNGMFRGQSDANAKTSTRMGDVSDGLSNTLLASEHLSGDDNNSFLMTGQSSEPRIGSGFPNGTIQYPSQEELDQFGAACASQTAHNSTNGGQWLSPEPTQTALNTAAPPNWKFPNCQTSGSGFASDRDGIYTARSMHTGGVQCATGDGSVRFVSGSIDLLTWQYYGARNDGQSLQMPE</sequence>
<feature type="domain" description="DUF1559" evidence="1">
    <location>
        <begin position="37"/>
        <end position="329"/>
    </location>
</feature>
<keyword evidence="3" id="KW-1185">Reference proteome</keyword>
<dbReference type="InterPro" id="IPR027558">
    <property type="entry name" value="Pre_pil_HX9DG_C"/>
</dbReference>
<dbReference type="PROSITE" id="PS00409">
    <property type="entry name" value="PROKAR_NTER_METHYL"/>
    <property type="match status" value="1"/>
</dbReference>
<dbReference type="OrthoDB" id="209901at2"/>
<dbReference type="AlphaFoldDB" id="A0A518G2J3"/>
<dbReference type="Proteomes" id="UP000318017">
    <property type="component" value="Chromosome"/>
</dbReference>
<dbReference type="Pfam" id="PF07963">
    <property type="entry name" value="N_methyl"/>
    <property type="match status" value="1"/>
</dbReference>
<evidence type="ECO:0000259" key="1">
    <source>
        <dbReference type="Pfam" id="PF07596"/>
    </source>
</evidence>
<dbReference type="NCBIfam" id="TIGR02532">
    <property type="entry name" value="IV_pilin_GFxxxE"/>
    <property type="match status" value="1"/>
</dbReference>
<dbReference type="SUPFAM" id="SSF54523">
    <property type="entry name" value="Pili subunits"/>
    <property type="match status" value="1"/>
</dbReference>
<proteinExistence type="predicted"/>
<protein>
    <recommendedName>
        <fullName evidence="1">DUF1559 domain-containing protein</fullName>
    </recommendedName>
</protein>